<protein>
    <submittedName>
        <fullName evidence="1">AAA domain-containing protein</fullName>
    </submittedName>
</protein>
<feature type="non-terminal residue" evidence="1">
    <location>
        <position position="181"/>
    </location>
</feature>
<dbReference type="InterPro" id="IPR027417">
    <property type="entry name" value="P-loop_NTPase"/>
</dbReference>
<dbReference type="Proteomes" id="UP001172102">
    <property type="component" value="Unassembled WGS sequence"/>
</dbReference>
<dbReference type="SUPFAM" id="SSF52540">
    <property type="entry name" value="P-loop containing nucleoside triphosphate hydrolases"/>
    <property type="match status" value="1"/>
</dbReference>
<organism evidence="1 2">
    <name type="scientific">Lasiosphaeris hirsuta</name>
    <dbReference type="NCBI Taxonomy" id="260670"/>
    <lineage>
        <taxon>Eukaryota</taxon>
        <taxon>Fungi</taxon>
        <taxon>Dikarya</taxon>
        <taxon>Ascomycota</taxon>
        <taxon>Pezizomycotina</taxon>
        <taxon>Sordariomycetes</taxon>
        <taxon>Sordariomycetidae</taxon>
        <taxon>Sordariales</taxon>
        <taxon>Lasiosphaeriaceae</taxon>
        <taxon>Lasiosphaeris</taxon>
    </lineage>
</organism>
<sequence length="181" mass="20869">LEKLRLPLSRTPDDPRPVVVMTCGIAGSGKSTFSKAIVAQQHPTYERLSVDAMIHAKHGIYGVDYPENMYSEYLEEASDQYERRLIELLDSGEKNIAFDRSLYSKADRDYFKALIERKGARWILVFFRPSSKEVIWDRIQRRRETEINADSALVITRDIFDGYWEGFENPEGEGEVVVDVT</sequence>
<dbReference type="Pfam" id="PF13671">
    <property type="entry name" value="AAA_33"/>
    <property type="match status" value="1"/>
</dbReference>
<reference evidence="1" key="1">
    <citation type="submission" date="2023-06" db="EMBL/GenBank/DDBJ databases">
        <title>Genome-scale phylogeny and comparative genomics of the fungal order Sordariales.</title>
        <authorList>
            <consortium name="Lawrence Berkeley National Laboratory"/>
            <person name="Hensen N."/>
            <person name="Bonometti L."/>
            <person name="Westerberg I."/>
            <person name="Brannstrom I.O."/>
            <person name="Guillou S."/>
            <person name="Cros-Aarteil S."/>
            <person name="Calhoun S."/>
            <person name="Haridas S."/>
            <person name="Kuo A."/>
            <person name="Mondo S."/>
            <person name="Pangilinan J."/>
            <person name="Riley R."/>
            <person name="Labutti K."/>
            <person name="Andreopoulos B."/>
            <person name="Lipzen A."/>
            <person name="Chen C."/>
            <person name="Yanf M."/>
            <person name="Daum C."/>
            <person name="Ng V."/>
            <person name="Clum A."/>
            <person name="Steindorff A."/>
            <person name="Ohm R."/>
            <person name="Martin F."/>
            <person name="Silar P."/>
            <person name="Natvig D."/>
            <person name="Lalanne C."/>
            <person name="Gautier V."/>
            <person name="Ament-Velasquez S.L."/>
            <person name="Kruys A."/>
            <person name="Hutchinson M.I."/>
            <person name="Powell A.J."/>
            <person name="Barry K."/>
            <person name="Miller A.N."/>
            <person name="Grigoriev I.V."/>
            <person name="Debuchy R."/>
            <person name="Gladieux P."/>
            <person name="Thoren M.H."/>
            <person name="Johannesson H."/>
        </authorList>
    </citation>
    <scope>NUCLEOTIDE SEQUENCE</scope>
    <source>
        <strain evidence="1">SMH4607-1</strain>
    </source>
</reference>
<accession>A0AA40AS81</accession>
<evidence type="ECO:0000313" key="1">
    <source>
        <dbReference type="EMBL" id="KAK0721060.1"/>
    </source>
</evidence>
<proteinExistence type="predicted"/>
<dbReference type="AlphaFoldDB" id="A0AA40AS81"/>
<feature type="non-terminal residue" evidence="1">
    <location>
        <position position="1"/>
    </location>
</feature>
<comment type="caution">
    <text evidence="1">The sequence shown here is derived from an EMBL/GenBank/DDBJ whole genome shotgun (WGS) entry which is preliminary data.</text>
</comment>
<gene>
    <name evidence="1" type="ORF">B0H67DRAFT_465054</name>
</gene>
<name>A0AA40AS81_9PEZI</name>
<dbReference type="EMBL" id="JAUKUA010000003">
    <property type="protein sequence ID" value="KAK0721060.1"/>
    <property type="molecule type" value="Genomic_DNA"/>
</dbReference>
<dbReference type="Gene3D" id="3.40.50.300">
    <property type="entry name" value="P-loop containing nucleotide triphosphate hydrolases"/>
    <property type="match status" value="1"/>
</dbReference>
<keyword evidence="2" id="KW-1185">Reference proteome</keyword>
<evidence type="ECO:0000313" key="2">
    <source>
        <dbReference type="Proteomes" id="UP001172102"/>
    </source>
</evidence>